<evidence type="ECO:0000256" key="2">
    <source>
        <dbReference type="ARBA" id="ARBA00022771"/>
    </source>
</evidence>
<feature type="region of interest" description="Disordered" evidence="4">
    <location>
        <begin position="1"/>
        <end position="38"/>
    </location>
</feature>
<feature type="domain" description="RING-CH-type" evidence="6">
    <location>
        <begin position="159"/>
        <end position="204"/>
    </location>
</feature>
<keyword evidence="2" id="KW-0863">Zinc-finger</keyword>
<dbReference type="EMBL" id="HBIB01010655">
    <property type="protein sequence ID" value="CAE0244661.1"/>
    <property type="molecule type" value="Transcribed_RNA"/>
</dbReference>
<protein>
    <recommendedName>
        <fullName evidence="6">RING-CH-type domain-containing protein</fullName>
    </recommendedName>
</protein>
<keyword evidence="1" id="KW-0479">Metal-binding</keyword>
<feature type="transmembrane region" description="Helical" evidence="5">
    <location>
        <begin position="349"/>
        <end position="376"/>
    </location>
</feature>
<dbReference type="InterPro" id="IPR011016">
    <property type="entry name" value="Znf_RING-CH"/>
</dbReference>
<feature type="transmembrane region" description="Helical" evidence="5">
    <location>
        <begin position="495"/>
        <end position="527"/>
    </location>
</feature>
<keyword evidence="3" id="KW-0862">Zinc</keyword>
<name>A0A7S3G2A6_9EUKA</name>
<accession>A0A7S3G2A6</accession>
<evidence type="ECO:0000256" key="1">
    <source>
        <dbReference type="ARBA" id="ARBA00022723"/>
    </source>
</evidence>
<reference evidence="7" key="1">
    <citation type="submission" date="2021-01" db="EMBL/GenBank/DDBJ databases">
        <authorList>
            <person name="Corre E."/>
            <person name="Pelletier E."/>
            <person name="Niang G."/>
            <person name="Scheremetjew M."/>
            <person name="Finn R."/>
            <person name="Kale V."/>
            <person name="Holt S."/>
            <person name="Cochrane G."/>
            <person name="Meng A."/>
            <person name="Brown T."/>
            <person name="Cohen L."/>
        </authorList>
    </citation>
    <scope>NUCLEOTIDE SEQUENCE</scope>
    <source>
        <strain evidence="7">NIES-2562</strain>
    </source>
</reference>
<evidence type="ECO:0000259" key="6">
    <source>
        <dbReference type="SMART" id="SM00744"/>
    </source>
</evidence>
<keyword evidence="5" id="KW-0812">Transmembrane</keyword>
<evidence type="ECO:0000313" key="7">
    <source>
        <dbReference type="EMBL" id="CAE0244661.1"/>
    </source>
</evidence>
<sequence length="592" mass="66918">MSGVPQEATSVPKGSVYLIKEEQEEDSSQVSKSKATLEEHVKKWPEDNFSTPSAAISGQEARIVQDEFLQDRSSTSALDRQGERIATVSHPAHPFLESSLRRRGVDHTDPTGERRDNLRERETKESDGDASPTHMHQHEPGVESGRHAAATVMTTEPLNCCVCLESTGEIKQYCLCSPANKSSYFHRECIDMWELSNGICTFCKSPYTNYENVASPVELVTNFFHFLVAIPLYIIKFMLKMGKAVMTSDIPLPFICLFLANSYFNVKTYDMFVRDIRVNVGRDFDNAIGYHPLKQFHRYILIDYGLLQLYWTRKLHTVDICCIIWYYAGNPIELTFLPISVVPTIEPIWFLYVSAPFFLGSRLVLLVRMISLYSFGMEYTVPALVTGLVKAPVTNSYVFLVLQGVIAIVMKKWYWTSLIVRIPCALLVDLKDGKNAVSLAFPMEYISKIVWLVDDIVVFWLPPIILFVIGGALFNIMAIPLAVESVLLFSWWRSLLCAMTMFALGMIGFHKVFASGSAITGIVYAIAYHFPHLFFSNQLLWIQAIPFVRLLIIVSAVMAKGVPAFQHRLKAMQVRAMRARDPNGSSDNSQIH</sequence>
<gene>
    <name evidence="7" type="ORF">PBIL07802_LOCUS6837</name>
</gene>
<feature type="compositionally biased region" description="Basic and acidic residues" evidence="4">
    <location>
        <begin position="99"/>
        <end position="127"/>
    </location>
</feature>
<evidence type="ECO:0000256" key="3">
    <source>
        <dbReference type="ARBA" id="ARBA00022833"/>
    </source>
</evidence>
<dbReference type="AlphaFoldDB" id="A0A7S3G2A6"/>
<keyword evidence="5" id="KW-1133">Transmembrane helix</keyword>
<feature type="compositionally biased region" description="Basic and acidic residues" evidence="4">
    <location>
        <begin position="136"/>
        <end position="146"/>
    </location>
</feature>
<feature type="transmembrane region" description="Helical" evidence="5">
    <location>
        <begin position="219"/>
        <end position="239"/>
    </location>
</feature>
<evidence type="ECO:0000256" key="4">
    <source>
        <dbReference type="SAM" id="MobiDB-lite"/>
    </source>
</evidence>
<keyword evidence="5" id="KW-0472">Membrane</keyword>
<dbReference type="SMART" id="SM00744">
    <property type="entry name" value="RINGv"/>
    <property type="match status" value="1"/>
</dbReference>
<organism evidence="7">
    <name type="scientific">Palpitomonas bilix</name>
    <dbReference type="NCBI Taxonomy" id="652834"/>
    <lineage>
        <taxon>Eukaryota</taxon>
        <taxon>Eukaryota incertae sedis</taxon>
    </lineage>
</organism>
<feature type="transmembrane region" description="Helical" evidence="5">
    <location>
        <begin position="459"/>
        <end position="483"/>
    </location>
</feature>
<dbReference type="SUPFAM" id="SSF57850">
    <property type="entry name" value="RING/U-box"/>
    <property type="match status" value="1"/>
</dbReference>
<dbReference type="GO" id="GO:0008270">
    <property type="term" value="F:zinc ion binding"/>
    <property type="evidence" value="ECO:0007669"/>
    <property type="project" value="UniProtKB-KW"/>
</dbReference>
<feature type="region of interest" description="Disordered" evidence="4">
    <location>
        <begin position="66"/>
        <end position="146"/>
    </location>
</feature>
<evidence type="ECO:0000256" key="5">
    <source>
        <dbReference type="SAM" id="Phobius"/>
    </source>
</evidence>
<proteinExistence type="predicted"/>
<feature type="transmembrane region" description="Helical" evidence="5">
    <location>
        <begin position="539"/>
        <end position="559"/>
    </location>
</feature>